<evidence type="ECO:0000256" key="5">
    <source>
        <dbReference type="ARBA" id="ARBA00023069"/>
    </source>
</evidence>
<evidence type="ECO:0000256" key="7">
    <source>
        <dbReference type="SAM" id="MobiDB-lite"/>
    </source>
</evidence>
<dbReference type="InterPro" id="IPR053879">
    <property type="entry name" value="HYDIN_VesB_CFA65-like_Ig"/>
</dbReference>
<dbReference type="InterPro" id="IPR008962">
    <property type="entry name" value="PapD-like_sf"/>
</dbReference>
<feature type="compositionally biased region" description="Basic and acidic residues" evidence="7">
    <location>
        <begin position="34"/>
        <end position="46"/>
    </location>
</feature>
<dbReference type="InterPro" id="IPR057470">
    <property type="entry name" value="Ig_CFAP65_7th"/>
</dbReference>
<evidence type="ECO:0000256" key="4">
    <source>
        <dbReference type="ARBA" id="ARBA00022846"/>
    </source>
</evidence>
<proteinExistence type="predicted"/>
<dbReference type="InterPro" id="IPR013783">
    <property type="entry name" value="Ig-like_fold"/>
</dbReference>
<evidence type="ECO:0000256" key="3">
    <source>
        <dbReference type="ARBA" id="ARBA00022490"/>
    </source>
</evidence>
<dbReference type="InterPro" id="IPR057467">
    <property type="entry name" value="Ig_CFAP65_8th"/>
</dbReference>
<evidence type="ECO:0000256" key="6">
    <source>
        <dbReference type="ARBA" id="ARBA00023273"/>
    </source>
</evidence>
<evidence type="ECO:0000313" key="14">
    <source>
        <dbReference type="Ensembl" id="ENSCPBP00000018022.1"/>
    </source>
</evidence>
<dbReference type="PANTHER" id="PTHR46127">
    <property type="entry name" value="CILIA- AND FLAGELLA-ASSOCIATED PROTEIN 65"/>
    <property type="match status" value="1"/>
</dbReference>
<gene>
    <name evidence="14" type="primary">CFAP65</name>
</gene>
<dbReference type="Proteomes" id="UP000694380">
    <property type="component" value="Unplaced"/>
</dbReference>
<feature type="domain" description="CFAP65 seventh Ig-like" evidence="13">
    <location>
        <begin position="787"/>
        <end position="861"/>
    </location>
</feature>
<evidence type="ECO:0000313" key="15">
    <source>
        <dbReference type="Proteomes" id="UP000694380"/>
    </source>
</evidence>
<dbReference type="Ensembl" id="ENSCPBT00000021296.1">
    <property type="protein sequence ID" value="ENSCPBP00000018022.1"/>
    <property type="gene ID" value="ENSCPBG00000013177.1"/>
</dbReference>
<feature type="region of interest" description="Disordered" evidence="7">
    <location>
        <begin position="1661"/>
        <end position="1714"/>
    </location>
</feature>
<dbReference type="InterPro" id="IPR058536">
    <property type="entry name" value="Ig_CFAP65_4th"/>
</dbReference>
<name>A0A8C3HH04_CHRPI</name>
<evidence type="ECO:0000259" key="10">
    <source>
        <dbReference type="Pfam" id="PF24507"/>
    </source>
</evidence>
<feature type="domain" description="CFAP65 fourth Ig-like" evidence="10">
    <location>
        <begin position="378"/>
        <end position="471"/>
    </location>
</feature>
<accession>A0A8C3HH04</accession>
<dbReference type="GeneTree" id="ENSGT00430000031142"/>
<protein>
    <submittedName>
        <fullName evidence="14">Cilia and flagella associated protein 65</fullName>
    </submittedName>
</protein>
<sequence>MLAQMPRGLPSADSGRRLGCSSIRQEEPMSPLRPPERSARKAKEKKGTFWGTEVTEALHWHGWELGKEFTKHLSLKNVHVKTQKLSYRPPATRFFITVFPQPIVLSPGMSLTLPIIFRPLEKKEYEDSICFEKPEGEFSVALRATLPRHKLLFPDAIQLPLCAVHDFSETSFPLCNVGDLITLFNWETPSPFHLTPVNGMLEPGSECVVKVTFQPQMALVYDALAVCWIGDNEEQKRTIKLRAIGKYPHLLVSVLGELGEDVEPGDFRDVLCFGSVAVGATVERHVEICNPSMVSVPFRIERAKEPLLRDYVFSCDVSQAIVPANGKLLISVRFSPQTVGVQSVDYFILEPVGNLTQTVLKVIGSCKGPLVSLQHSLVNFGWLSLGESVTQPLEISNVSDVPAYYQFDIDGRESVFSFDRPCGVLSGMATLILRVTFRPTHPIVCYRRVVCLVHHQNPLFLDLFGTCHSDTTKPAILRPRHLVWYRTNMARGLTFYPPDILSSMLREGKLQMDENRALKLPPQVPEDKPPEEYPYIDPMTEYFHDGITSDLTIFPPHVSVSIREFDFGCCVRLQEVEPLPLCLTNHTKGKITVTWICRPESPFRVTPETCDIPPLKSTAFRLVFQPSQLNTLYAAELESFAFYKVLRHYSNIEEDSTMCPSWCLTIRLRGHTFEADRQHFIPHYVLDSPKVFPAVGPNTNTYRSVLLWNVGTSPITFCMNQDTCPSVLVKPCSGYVAPGAHQIFLLSTQPADMATHQHILSLQLNSYPKYTQEISLRSSGESLLLLLEGDGNLYFKPTCVGTSTTRTYTIKNCTRLPMQFKWKIQESDRKVLSVKPVTGVIQPNEALAQTWTFTPGEETKYLLRSWVSVWRAHGSSGPESPERTRYTLRVIGEGALGTIRAQEEQRDLGNILVGGLQSCDLVLLNNGTCSLNYVLHVEQIITGPCDPEEVLSDPLALELDHYKGMIPARSKAIVQATVSPARQLHYTWSISYTISTPKALDPANAVGEQQALCCVVATGVYPSVCVTDVCAAGSARGISKLHLWRLFALETLNQYLERDPTSAELTYRVPTRHSVCPVPPVHTPVLLDFNFGAAPIEAEPSVVILMLENNGVVPVEWAFLFPSDQKIDVEHWAENTEFNPSELHQMRVQDNQLFSVSPKSGRLFPGQEQTVLLSHRHDFIGTDRLPVLLKVSHGREILLNFIGVTVEWEQRYVHFTSTKHVFTPIAIGSSSPPKQIYELYNGGSMAVAYEIQLDSVMKIQEENFQHPVFVCLNPRGETLPGMTSHIEWVFSPLEARTYSVDVPIHILEGDSALITFQGIGYDPHIMGETAQFDQVLSPSVTPGSSKLTVPGQTAFLSQHRICLGNIPVYSKSSRLVFLNNASESEAVIFAWHVGTSNASEMLQIVPEMGVVQPGESTHCIITLQASGNACFYNVDLVCEVVMQQPLAKYEKALQEWEAEKQRQTVEFTITEQDLGAETNLKQHARSSADSSAEEKLAKSPAVTRQCKTLPPIKNLLAPNPPVSRSQRRHLMDKEASRLWAKPEPPKSHLLHLGVTARSHSMDDFLSNFCSELPKFFLCRHLQQTVGDKAVDKRKDEGGVRTDPVLLVLAGSSEQEMQVVTDLLTAVIRGLLEDTQFHQAVSRSLAEPMPYFHQFWTAESAKHQGRKRSPGGSSRASPSPVPCAKDKPGEEEARQEECEMSLVTSPRVAGEEPPDSLRDILHQEQLREEKETITRLPAFGNLLELVLENTLQNIMVEASRGEVVLTARPRVIALPPSSAQRGISPATPGHPASLLRTAGPGPSLPTEGKETEGYPQIVLST</sequence>
<dbReference type="Pfam" id="PF25248">
    <property type="entry name" value="Ig_CFAP65_8th"/>
    <property type="match status" value="1"/>
</dbReference>
<evidence type="ECO:0000259" key="8">
    <source>
        <dbReference type="Pfam" id="PF22544"/>
    </source>
</evidence>
<dbReference type="Gene3D" id="2.60.40.10">
    <property type="entry name" value="Immunoglobulins"/>
    <property type="match status" value="7"/>
</dbReference>
<dbReference type="OMA" id="QQLKVMV"/>
<feature type="domain" description="CFAP65 tenth Ig-like" evidence="9">
    <location>
        <begin position="1206"/>
        <end position="1324"/>
    </location>
</feature>
<feature type="region of interest" description="Disordered" evidence="7">
    <location>
        <begin position="1776"/>
        <end position="1820"/>
    </location>
</feature>
<keyword evidence="3" id="KW-0963">Cytoplasm</keyword>
<feature type="compositionally biased region" description="Basic and acidic residues" evidence="7">
    <location>
        <begin position="1683"/>
        <end position="1696"/>
    </location>
</feature>
<keyword evidence="15" id="KW-1185">Reference proteome</keyword>
<dbReference type="GO" id="GO:0097225">
    <property type="term" value="C:sperm midpiece"/>
    <property type="evidence" value="ECO:0007669"/>
    <property type="project" value="Ensembl"/>
</dbReference>
<evidence type="ECO:0000256" key="1">
    <source>
        <dbReference type="ARBA" id="ARBA00004230"/>
    </source>
</evidence>
<dbReference type="InterPro" id="IPR056305">
    <property type="entry name" value="Ig_CFAP65_10th"/>
</dbReference>
<dbReference type="Pfam" id="PF24816">
    <property type="entry name" value="Ig_CFAP65__9th"/>
    <property type="match status" value="1"/>
</dbReference>
<dbReference type="InterPro" id="IPR056344">
    <property type="entry name" value="Ig_CFAP65-like_9th"/>
</dbReference>
<organism evidence="14 15">
    <name type="scientific">Chrysemys picta bellii</name>
    <name type="common">Western painted turtle</name>
    <name type="synonym">Emys bellii</name>
    <dbReference type="NCBI Taxonomy" id="8478"/>
    <lineage>
        <taxon>Eukaryota</taxon>
        <taxon>Metazoa</taxon>
        <taxon>Chordata</taxon>
        <taxon>Craniata</taxon>
        <taxon>Vertebrata</taxon>
        <taxon>Euteleostomi</taxon>
        <taxon>Archelosauria</taxon>
        <taxon>Testudinata</taxon>
        <taxon>Testudines</taxon>
        <taxon>Cryptodira</taxon>
        <taxon>Durocryptodira</taxon>
        <taxon>Testudinoidea</taxon>
        <taxon>Emydidae</taxon>
        <taxon>Chrysemys</taxon>
    </lineage>
</organism>
<evidence type="ECO:0000259" key="11">
    <source>
        <dbReference type="Pfam" id="PF24816"/>
    </source>
</evidence>
<reference evidence="14" key="2">
    <citation type="submission" date="2025-09" db="UniProtKB">
        <authorList>
            <consortium name="Ensembl"/>
        </authorList>
    </citation>
    <scope>IDENTIFICATION</scope>
</reference>
<feature type="domain" description="CFAP65 eight Ig-like" evidence="12">
    <location>
        <begin position="896"/>
        <end position="1019"/>
    </location>
</feature>
<dbReference type="OrthoDB" id="415597at2759"/>
<dbReference type="GO" id="GO:0001669">
    <property type="term" value="C:acrosomal vesicle"/>
    <property type="evidence" value="ECO:0007669"/>
    <property type="project" value="Ensembl"/>
</dbReference>
<dbReference type="Pfam" id="PF24507">
    <property type="entry name" value="Ig_CFAP65_4th"/>
    <property type="match status" value="1"/>
</dbReference>
<dbReference type="PANTHER" id="PTHR46127:SF1">
    <property type="entry name" value="CILIA- AND FLAGELLA-ASSOCIATED PROTEIN 65"/>
    <property type="match status" value="1"/>
</dbReference>
<keyword evidence="5" id="KW-0969">Cilium</keyword>
<dbReference type="SUPFAM" id="SSF49354">
    <property type="entry name" value="PapD-like"/>
    <property type="match status" value="2"/>
</dbReference>
<comment type="subcellular location">
    <subcellularLocation>
        <location evidence="1">Cell projection</location>
        <location evidence="1">Cilium</location>
        <location evidence="1">Flagellum</location>
    </subcellularLocation>
    <subcellularLocation>
        <location evidence="2">Cytoplasm</location>
    </subcellularLocation>
</comment>
<dbReference type="GO" id="GO:0007288">
    <property type="term" value="P:sperm axoneme assembly"/>
    <property type="evidence" value="ECO:0007669"/>
    <property type="project" value="TreeGrafter"/>
</dbReference>
<feature type="region of interest" description="Disordered" evidence="7">
    <location>
        <begin position="1"/>
        <end position="46"/>
    </location>
</feature>
<evidence type="ECO:0000259" key="13">
    <source>
        <dbReference type="Pfam" id="PF25249"/>
    </source>
</evidence>
<keyword evidence="6" id="KW-0966">Cell projection</keyword>
<feature type="domain" description="HYDIN/VesB/CFA65-like Ig-like" evidence="8">
    <location>
        <begin position="150"/>
        <end position="242"/>
    </location>
</feature>
<reference evidence="14" key="1">
    <citation type="submission" date="2025-08" db="UniProtKB">
        <authorList>
            <consortium name="Ensembl"/>
        </authorList>
    </citation>
    <scope>IDENTIFICATION</scope>
</reference>
<dbReference type="Pfam" id="PF24291">
    <property type="entry name" value="Ig_CFAP65"/>
    <property type="match status" value="1"/>
</dbReference>
<keyword evidence="4" id="KW-0282">Flagellum</keyword>
<feature type="domain" description="CFAP65-like ninth Ig-like" evidence="11">
    <location>
        <begin position="1022"/>
        <end position="1203"/>
    </location>
</feature>
<evidence type="ECO:0000259" key="12">
    <source>
        <dbReference type="Pfam" id="PF25248"/>
    </source>
</evidence>
<dbReference type="InterPro" id="IPR052614">
    <property type="entry name" value="CFAP65"/>
</dbReference>
<dbReference type="Pfam" id="PF22544">
    <property type="entry name" value="HYDIN_VesB_CFA65-like_Ig"/>
    <property type="match status" value="1"/>
</dbReference>
<evidence type="ECO:0000259" key="9">
    <source>
        <dbReference type="Pfam" id="PF24291"/>
    </source>
</evidence>
<dbReference type="Pfam" id="PF25249">
    <property type="entry name" value="Ig_CFAP65_7th"/>
    <property type="match status" value="1"/>
</dbReference>
<evidence type="ECO:0000256" key="2">
    <source>
        <dbReference type="ARBA" id="ARBA00004496"/>
    </source>
</evidence>